<keyword evidence="4" id="KW-1185">Reference proteome</keyword>
<dbReference type="NCBIfam" id="NF005559">
    <property type="entry name" value="PRK07231.1"/>
    <property type="match status" value="1"/>
</dbReference>
<dbReference type="PRINTS" id="PR00081">
    <property type="entry name" value="GDHRDH"/>
</dbReference>
<dbReference type="Proteomes" id="UP001596514">
    <property type="component" value="Unassembled WGS sequence"/>
</dbReference>
<dbReference type="Gene3D" id="3.40.50.720">
    <property type="entry name" value="NAD(P)-binding Rossmann-like Domain"/>
    <property type="match status" value="1"/>
</dbReference>
<dbReference type="GO" id="GO:0016491">
    <property type="term" value="F:oxidoreductase activity"/>
    <property type="evidence" value="ECO:0007669"/>
    <property type="project" value="UniProtKB-KW"/>
</dbReference>
<protein>
    <submittedName>
        <fullName evidence="3">SDR family NAD(P)-dependent oxidoreductase</fullName>
        <ecNumber evidence="3">1.1.1.-</ecNumber>
    </submittedName>
</protein>
<dbReference type="EC" id="1.1.1.-" evidence="3"/>
<name>A0ABW2T641_9ACTN</name>
<keyword evidence="2 3" id="KW-0560">Oxidoreductase</keyword>
<dbReference type="PANTHER" id="PTHR43669:SF3">
    <property type="entry name" value="ALCOHOL DEHYDROGENASE, PUTATIVE (AFU_ORTHOLOGUE AFUA_3G03445)-RELATED"/>
    <property type="match status" value="1"/>
</dbReference>
<reference evidence="4" key="1">
    <citation type="journal article" date="2019" name="Int. J. Syst. Evol. Microbiol.">
        <title>The Global Catalogue of Microorganisms (GCM) 10K type strain sequencing project: providing services to taxonomists for standard genome sequencing and annotation.</title>
        <authorList>
            <consortium name="The Broad Institute Genomics Platform"/>
            <consortium name="The Broad Institute Genome Sequencing Center for Infectious Disease"/>
            <person name="Wu L."/>
            <person name="Ma J."/>
        </authorList>
    </citation>
    <scope>NUCLEOTIDE SEQUENCE [LARGE SCALE GENOMIC DNA]</scope>
    <source>
        <strain evidence="4">JCM 10083</strain>
    </source>
</reference>
<comment type="similarity">
    <text evidence="1">Belongs to the short-chain dehydrogenases/reductases (SDR) family.</text>
</comment>
<evidence type="ECO:0000256" key="1">
    <source>
        <dbReference type="ARBA" id="ARBA00006484"/>
    </source>
</evidence>
<dbReference type="PRINTS" id="PR00080">
    <property type="entry name" value="SDRFAMILY"/>
</dbReference>
<evidence type="ECO:0000313" key="4">
    <source>
        <dbReference type="Proteomes" id="UP001596514"/>
    </source>
</evidence>
<accession>A0ABW2T641</accession>
<comment type="caution">
    <text evidence="3">The sequence shown here is derived from an EMBL/GenBank/DDBJ whole genome shotgun (WGS) entry which is preliminary data.</text>
</comment>
<proteinExistence type="inferred from homology"/>
<dbReference type="CDD" id="cd05233">
    <property type="entry name" value="SDR_c"/>
    <property type="match status" value="1"/>
</dbReference>
<dbReference type="InterPro" id="IPR036291">
    <property type="entry name" value="NAD(P)-bd_dom_sf"/>
</dbReference>
<gene>
    <name evidence="3" type="ORF">ACFQVD_27365</name>
</gene>
<dbReference type="InterPro" id="IPR002347">
    <property type="entry name" value="SDR_fam"/>
</dbReference>
<dbReference type="Pfam" id="PF13561">
    <property type="entry name" value="adh_short_C2"/>
    <property type="match status" value="1"/>
</dbReference>
<dbReference type="SUPFAM" id="SSF51735">
    <property type="entry name" value="NAD(P)-binding Rossmann-fold domains"/>
    <property type="match status" value="1"/>
</dbReference>
<dbReference type="PANTHER" id="PTHR43669">
    <property type="entry name" value="5-KETO-D-GLUCONATE 5-REDUCTASE"/>
    <property type="match status" value="1"/>
</dbReference>
<dbReference type="EMBL" id="JBHTEE010000001">
    <property type="protein sequence ID" value="MFC7603839.1"/>
    <property type="molecule type" value="Genomic_DNA"/>
</dbReference>
<evidence type="ECO:0000256" key="2">
    <source>
        <dbReference type="ARBA" id="ARBA00023002"/>
    </source>
</evidence>
<organism evidence="3 4">
    <name type="scientific">Streptosporangium amethystogenes subsp. fukuiense</name>
    <dbReference type="NCBI Taxonomy" id="698418"/>
    <lineage>
        <taxon>Bacteria</taxon>
        <taxon>Bacillati</taxon>
        <taxon>Actinomycetota</taxon>
        <taxon>Actinomycetes</taxon>
        <taxon>Streptosporangiales</taxon>
        <taxon>Streptosporangiaceae</taxon>
        <taxon>Streptosporangium</taxon>
    </lineage>
</organism>
<evidence type="ECO:0000313" key="3">
    <source>
        <dbReference type="EMBL" id="MFC7603839.1"/>
    </source>
</evidence>
<dbReference type="RefSeq" id="WP_364146707.1">
    <property type="nucleotide sequence ID" value="NZ_JBHSIJ010000002.1"/>
</dbReference>
<sequence>MTGIMTGAVSGRLDGRTAVVTGGGSGIGRATVERFVAEGASVLLADLAEAAAAVAAEIDPSGERVVFQRTDVGSAEQVEAAFAAAVDRFGRCDIAVNNAGVIAGGPIHADGADEDFERLWQICVAGVWYGCRAALSHMRPRGGGVILNTASSAALWPTPGAPAYGLAKAAVVHLTRSLALAYGPDGVRVNAVVPGPARTAIFAAAGTADDGLEARYAAKTALGRMIDPEEVAAAFAYLASDDARSVTGAALQVDAGYRPSTA</sequence>